<dbReference type="EMBL" id="UXAV01000042">
    <property type="protein sequence ID" value="VDC29051.1"/>
    <property type="molecule type" value="Genomic_DNA"/>
</dbReference>
<dbReference type="RefSeq" id="WP_160117599.1">
    <property type="nucleotide sequence ID" value="NZ_CBCRXF010000001.1"/>
</dbReference>
<evidence type="ECO:0000313" key="3">
    <source>
        <dbReference type="Proteomes" id="UP000270468"/>
    </source>
</evidence>
<evidence type="ECO:0008006" key="4">
    <source>
        <dbReference type="Google" id="ProtNLM"/>
    </source>
</evidence>
<proteinExistence type="predicted"/>
<keyword evidence="1" id="KW-0472">Membrane</keyword>
<organism evidence="2 3">
    <name type="scientific">Filibacter tadaridae</name>
    <dbReference type="NCBI Taxonomy" id="2483811"/>
    <lineage>
        <taxon>Bacteria</taxon>
        <taxon>Bacillati</taxon>
        <taxon>Bacillota</taxon>
        <taxon>Bacilli</taxon>
        <taxon>Bacillales</taxon>
        <taxon>Caryophanaceae</taxon>
        <taxon>Filibacter</taxon>
    </lineage>
</organism>
<reference evidence="2 3" key="1">
    <citation type="submission" date="2018-11" db="EMBL/GenBank/DDBJ databases">
        <authorList>
            <person name="Criscuolo A."/>
        </authorList>
    </citation>
    <scope>NUCLEOTIDE SEQUENCE [LARGE SCALE GENOMIC DNA]</scope>
    <source>
        <strain evidence="2">ATB-66</strain>
    </source>
</reference>
<evidence type="ECO:0000256" key="1">
    <source>
        <dbReference type="SAM" id="Phobius"/>
    </source>
</evidence>
<dbReference type="SUPFAM" id="SSF58104">
    <property type="entry name" value="Methyl-accepting chemotaxis protein (MCP) signaling domain"/>
    <property type="match status" value="1"/>
</dbReference>
<dbReference type="Pfam" id="PF06103">
    <property type="entry name" value="DUF948"/>
    <property type="match status" value="1"/>
</dbReference>
<name>A0A3P5XJT4_9BACL</name>
<dbReference type="OrthoDB" id="2437843at2"/>
<evidence type="ECO:0000313" key="2">
    <source>
        <dbReference type="EMBL" id="VDC29051.1"/>
    </source>
</evidence>
<dbReference type="PANTHER" id="PTHR40070:SF1">
    <property type="entry name" value="UPF0478 PROTEIN YTXG"/>
    <property type="match status" value="1"/>
</dbReference>
<protein>
    <recommendedName>
        <fullName evidence="4">DUF948 domain-containing protein</fullName>
    </recommendedName>
</protein>
<keyword evidence="3" id="KW-1185">Reference proteome</keyword>
<dbReference type="InterPro" id="IPR009293">
    <property type="entry name" value="UPF0478"/>
</dbReference>
<feature type="transmembrane region" description="Helical" evidence="1">
    <location>
        <begin position="6"/>
        <end position="23"/>
    </location>
</feature>
<accession>A0A3P5XJT4</accession>
<keyword evidence="1" id="KW-1133">Transmembrane helix</keyword>
<dbReference type="Proteomes" id="UP000270468">
    <property type="component" value="Unassembled WGS sequence"/>
</dbReference>
<dbReference type="AlphaFoldDB" id="A0A3P5XJT4"/>
<gene>
    <name evidence="2" type="ORF">FILTAD_01966</name>
</gene>
<dbReference type="PANTHER" id="PTHR40070">
    <property type="entry name" value="UPF0478 PROTEIN YTXG"/>
    <property type="match status" value="1"/>
</dbReference>
<keyword evidence="1" id="KW-0812">Transmembrane</keyword>
<sequence length="147" mass="16324">MDWMGIGVLIIAIAFAVLVIFLLKPLSKLASVLNSVQQTTDQLPSTLDSVAGQVSEVLHTSNSTLDNVNKQVVEISPVFHVIGEIGNTSNKLTSVALNKMRAMKQQTENAKKFTEREKYDGVFGLLSFIYFLSQRKVEIKKQVQNLK</sequence>